<evidence type="ECO:0000256" key="1">
    <source>
        <dbReference type="SAM" id="MobiDB-lite"/>
    </source>
</evidence>
<gene>
    <name evidence="2" type="ORF">SAMN05192584_109131</name>
</gene>
<dbReference type="EMBL" id="FOSG01000009">
    <property type="protein sequence ID" value="SFK84365.1"/>
    <property type="molecule type" value="Genomic_DNA"/>
</dbReference>
<accession>A0A1I4CTY3</accession>
<reference evidence="3" key="1">
    <citation type="submission" date="2016-10" db="EMBL/GenBank/DDBJ databases">
        <authorList>
            <person name="Varghese N."/>
            <person name="Submissions S."/>
        </authorList>
    </citation>
    <scope>NUCLEOTIDE SEQUENCE [LARGE SCALE GENOMIC DNA]</scope>
    <source>
        <strain evidence="3">PL19</strain>
    </source>
</reference>
<dbReference type="AlphaFoldDB" id="A0A1I4CTY3"/>
<protein>
    <submittedName>
        <fullName evidence="2">Uncharacterized protein</fullName>
    </submittedName>
</protein>
<proteinExistence type="predicted"/>
<evidence type="ECO:0000313" key="2">
    <source>
        <dbReference type="EMBL" id="SFK84365.1"/>
    </source>
</evidence>
<sequence length="74" mass="7927">MTREPERVGAGFVRTAPVRLVFTARAAAPPEAVCAAAAASWRRSWPRSPPSATPTASTRWVSPVRGLDRRAGRA</sequence>
<dbReference type="RefSeq" id="WP_425443699.1">
    <property type="nucleotide sequence ID" value="NZ_FOSG01000009.1"/>
</dbReference>
<name>A0A1I4CTY3_9ACTN</name>
<organism evidence="2 3">
    <name type="scientific">Streptomyces pini</name>
    <dbReference type="NCBI Taxonomy" id="1520580"/>
    <lineage>
        <taxon>Bacteria</taxon>
        <taxon>Bacillati</taxon>
        <taxon>Actinomycetota</taxon>
        <taxon>Actinomycetes</taxon>
        <taxon>Kitasatosporales</taxon>
        <taxon>Streptomycetaceae</taxon>
        <taxon>Streptomyces</taxon>
    </lineage>
</organism>
<dbReference type="Proteomes" id="UP000198928">
    <property type="component" value="Unassembled WGS sequence"/>
</dbReference>
<feature type="region of interest" description="Disordered" evidence="1">
    <location>
        <begin position="44"/>
        <end position="74"/>
    </location>
</feature>
<evidence type="ECO:0000313" key="3">
    <source>
        <dbReference type="Proteomes" id="UP000198928"/>
    </source>
</evidence>
<keyword evidence="3" id="KW-1185">Reference proteome</keyword>